<evidence type="ECO:0000313" key="2">
    <source>
        <dbReference type="EMBL" id="AWU77700.1"/>
    </source>
</evidence>
<dbReference type="EMBL" id="NHMM01000003">
    <property type="protein sequence ID" value="OUT22663.1"/>
    <property type="molecule type" value="Genomic_DNA"/>
</dbReference>
<keyword evidence="10" id="KW-1185">Reference proteome</keyword>
<dbReference type="InterPro" id="IPR018794">
    <property type="entry name" value="UPF0538"/>
</dbReference>
<reference evidence="7" key="1">
    <citation type="journal article" date="2014" name="Microb. Cell Fact.">
        <title>Exploiting Issatchenkia orientalis SD108 for succinic acid production.</title>
        <authorList>
            <person name="Xiao H."/>
            <person name="Shao Z."/>
            <person name="Jiang Y."/>
            <person name="Dole S."/>
            <person name="Zhao H."/>
        </authorList>
    </citation>
    <scope>NUCLEOTIDE SEQUENCE [LARGE SCALE GENOMIC DNA]</scope>
    <source>
        <strain evidence="7">SD108</strain>
    </source>
</reference>
<dbReference type="Proteomes" id="UP000195871">
    <property type="component" value="Unassembled WGS sequence"/>
</dbReference>
<protein>
    <submittedName>
        <fullName evidence="4">Altered inheritance rate of mitochondria protein 29</fullName>
    </submittedName>
</protein>
<organism evidence="3 7">
    <name type="scientific">Pichia kudriavzevii</name>
    <name type="common">Yeast</name>
    <name type="synonym">Issatchenkia orientalis</name>
    <dbReference type="NCBI Taxonomy" id="4909"/>
    <lineage>
        <taxon>Eukaryota</taxon>
        <taxon>Fungi</taxon>
        <taxon>Dikarya</taxon>
        <taxon>Ascomycota</taxon>
        <taxon>Saccharomycotina</taxon>
        <taxon>Pichiomycetes</taxon>
        <taxon>Pichiales</taxon>
        <taxon>Pichiaceae</taxon>
        <taxon>Pichia</taxon>
    </lineage>
</organism>
<reference evidence="3" key="2">
    <citation type="submission" date="2014-08" db="EMBL/GenBank/DDBJ databases">
        <title>Exploiting Issatchenkia orientalis SD108 for Succinic Acid Production.</title>
        <authorList>
            <person name="Xiao H."/>
            <person name="Shao Z."/>
            <person name="Jiang Y."/>
            <person name="Dole S."/>
            <person name="Zhao H."/>
        </authorList>
    </citation>
    <scope>NUCLEOTIDE SEQUENCE [LARGE SCALE GENOMIC DNA]</scope>
    <source>
        <strain evidence="3">SD108</strain>
    </source>
</reference>
<evidence type="ECO:0000313" key="4">
    <source>
        <dbReference type="EMBL" id="ONH70334.1"/>
    </source>
</evidence>
<gene>
    <name evidence="5" type="ORF">BOH78_2423</name>
    <name evidence="4" type="ORF">BOH78_5296</name>
    <name evidence="2" type="ORF">C5L36_0D04280</name>
    <name evidence="6" type="ORF">CAS74_002408</name>
    <name evidence="3" type="ORF">JL09_g4529</name>
</gene>
<dbReference type="eggNOG" id="KOG4147">
    <property type="taxonomic scope" value="Eukaryota"/>
</dbReference>
<dbReference type="EMBL" id="CP028776">
    <property type="protein sequence ID" value="AWU77700.1"/>
    <property type="molecule type" value="Genomic_DNA"/>
</dbReference>
<accession>A0A099NWJ9</accession>
<evidence type="ECO:0000313" key="10">
    <source>
        <dbReference type="Proteomes" id="UP000249293"/>
    </source>
</evidence>
<dbReference type="Proteomes" id="UP000029867">
    <property type="component" value="Unassembled WGS sequence"/>
</dbReference>
<reference evidence="4" key="4">
    <citation type="submission" date="2017-01" db="EMBL/GenBank/DDBJ databases">
        <authorList>
            <person name="Mah S.A."/>
            <person name="Swanson W.J."/>
            <person name="Moy G.W."/>
            <person name="Vacquier V.D."/>
        </authorList>
    </citation>
    <scope>NUCLEOTIDE SEQUENCE [LARGE SCALE GENOMIC DNA]</scope>
    <source>
        <strain evidence="4">129</strain>
    </source>
</reference>
<dbReference type="EMBL" id="JQFK01000082">
    <property type="protein sequence ID" value="KGK36322.1"/>
    <property type="molecule type" value="Genomic_DNA"/>
</dbReference>
<reference evidence="2 10" key="6">
    <citation type="submission" date="2018-06" db="EMBL/GenBank/DDBJ databases">
        <title>Population genomics shows no distinction between pathogenic Candida krusei and environmental Pichia kudriavzevii: One species, four names.</title>
        <authorList>
            <person name="Douglass A.P."/>
            <person name="Offei B."/>
            <person name="Braun-Galleani S."/>
            <person name="Coughlan A.Y."/>
            <person name="Martos A."/>
            <person name="Ortiz-Merino R.A."/>
            <person name="Byrne K.P."/>
            <person name="Wolfe K.H."/>
        </authorList>
    </citation>
    <scope>NUCLEOTIDE SEQUENCE [LARGE SCALE GENOMIC DNA]</scope>
    <source>
        <strain evidence="2 10">CBS573</strain>
    </source>
</reference>
<reference evidence="8" key="3">
    <citation type="journal article" date="2017" name="Genome Announc.">
        <title>Genome sequences of Cyberlindnera fabianii 65, Pichia kudriavzevii 129, and Saccharomyces cerevisiae 131 isolated from fermented masau fruits in Zimbabwe.</title>
        <authorList>
            <person name="van Rijswijck I.M.H."/>
            <person name="Derks M.F.L."/>
            <person name="Abee T."/>
            <person name="de Ridder D."/>
            <person name="Smid E.J."/>
        </authorList>
    </citation>
    <scope>NUCLEOTIDE SEQUENCE [LARGE SCALE GENOMIC DNA]</scope>
    <source>
        <strain evidence="8">129</strain>
    </source>
</reference>
<reference evidence="6 9" key="5">
    <citation type="submission" date="2017-05" db="EMBL/GenBank/DDBJ databases">
        <title>The Genome Sequence of Candida krusei Ckrusei653.</title>
        <authorList>
            <person name="Cuomo C."/>
            <person name="Forche A."/>
            <person name="Young S."/>
            <person name="Abouelleil A."/>
            <person name="Cao P."/>
            <person name="Chapman S."/>
            <person name="Cusick C."/>
            <person name="Shea T."/>
            <person name="Nusbaum C."/>
            <person name="Birren B."/>
        </authorList>
    </citation>
    <scope>NUCLEOTIDE SEQUENCE [LARGE SCALE GENOMIC DNA]</scope>
    <source>
        <strain evidence="6 9">Ckrusei653</strain>
    </source>
</reference>
<evidence type="ECO:0000313" key="5">
    <source>
        <dbReference type="EMBL" id="ONH74599.1"/>
    </source>
</evidence>
<sequence>MSEYNIEEPLTSTARPLNDSVLTVRIIKSFPYRNIRNHVFQHVDLTSTTPRQLLELVKRTIATEGSLRPYRNVDLDTLKVYTHAHGTKTMNLVINTDHDDDPNWVLDLSENGRPLAEYGVSNETELSVFNLADYEAYKANPEDKW</sequence>
<proteinExistence type="inferred from homology"/>
<dbReference type="PANTHER" id="PTHR18444:SF9">
    <property type="entry name" value="UPF0538 PROTEIN C2ORF76"/>
    <property type="match status" value="1"/>
</dbReference>
<dbReference type="Proteomes" id="UP000189274">
    <property type="component" value="Unassembled WGS sequence"/>
</dbReference>
<dbReference type="VEuPathDB" id="FungiDB:C5L36_0D04280"/>
<dbReference type="EMBL" id="MQVM01000145">
    <property type="protein sequence ID" value="ONH70334.1"/>
    <property type="molecule type" value="Genomic_DNA"/>
</dbReference>
<dbReference type="Pfam" id="PF10209">
    <property type="entry name" value="DUF2340"/>
    <property type="match status" value="1"/>
</dbReference>
<evidence type="ECO:0000313" key="3">
    <source>
        <dbReference type="EMBL" id="KGK36322.1"/>
    </source>
</evidence>
<dbReference type="HOGENOM" id="CLU_117792_0_0_1"/>
<dbReference type="OrthoDB" id="937at2759"/>
<evidence type="ECO:0000313" key="6">
    <source>
        <dbReference type="EMBL" id="OUT22663.1"/>
    </source>
</evidence>
<evidence type="ECO:0000313" key="8">
    <source>
        <dbReference type="Proteomes" id="UP000189274"/>
    </source>
</evidence>
<name>A0A099NWJ9_PICKU</name>
<dbReference type="Proteomes" id="UP000249293">
    <property type="component" value="Chromosome 4"/>
</dbReference>
<evidence type="ECO:0000313" key="7">
    <source>
        <dbReference type="Proteomes" id="UP000029867"/>
    </source>
</evidence>
<dbReference type="PANTHER" id="PTHR18444">
    <property type="entry name" value="UPF0538 FAMILY MEMBER"/>
    <property type="match status" value="1"/>
</dbReference>
<evidence type="ECO:0000313" key="9">
    <source>
        <dbReference type="Proteomes" id="UP000195871"/>
    </source>
</evidence>
<evidence type="ECO:0000256" key="1">
    <source>
        <dbReference type="ARBA" id="ARBA00007176"/>
    </source>
</evidence>
<dbReference type="EMBL" id="MQVM01000009">
    <property type="protein sequence ID" value="ONH74599.1"/>
    <property type="molecule type" value="Genomic_DNA"/>
</dbReference>
<dbReference type="AlphaFoldDB" id="A0A099NWJ9"/>
<comment type="similarity">
    <text evidence="1">Belongs to the UPF0538 family.</text>
</comment>